<dbReference type="CDD" id="cd12175">
    <property type="entry name" value="2-Hacid_dh_11"/>
    <property type="match status" value="1"/>
</dbReference>
<evidence type="ECO:0000256" key="3">
    <source>
        <dbReference type="ARBA" id="ARBA00023027"/>
    </source>
</evidence>
<evidence type="ECO:0000256" key="4">
    <source>
        <dbReference type="RuleBase" id="RU003719"/>
    </source>
</evidence>
<dbReference type="SUPFAM" id="SSF52283">
    <property type="entry name" value="Formate/glycerate dehydrogenase catalytic domain-like"/>
    <property type="match status" value="1"/>
</dbReference>
<dbReference type="AlphaFoldDB" id="A0A6N2YJL7"/>
<evidence type="ECO:0000256" key="2">
    <source>
        <dbReference type="ARBA" id="ARBA00023002"/>
    </source>
</evidence>
<dbReference type="EMBL" id="CACRUA010000002">
    <property type="protein sequence ID" value="VYT67094.1"/>
    <property type="molecule type" value="Genomic_DNA"/>
</dbReference>
<sequence>MIKVILAGNYPEQTYEKLRKLLPEQKFELEEVNEQSQFDAVTDAEIIILRIFKAPKEVFERNPKLKMILRWGAGFDSVDIEEAGKRGIPVTNTPGANANAVSELTVMLMLALGRKLQCHMESLKNGIWSKNTFLNQSYCLNQKRVGIIGGGNIGRQVSAKVQAFGASVQYYDAVRLPQEMEEQWKMTYLPLDELLQTSDIVTLHVPLVEETRHMIGEEQIKKMKEGAILINTARGGLVDDVALEKAVRTGMLSGAGLDVVEREPLSAQDELLRNPNIIVTPHIGGGTADLGDIIIPMLVNDILRLSEGEEPEHIVNKKYFR</sequence>
<accession>A0A6N2YJL7</accession>
<proteinExistence type="inferred from homology"/>
<evidence type="ECO:0000313" key="7">
    <source>
        <dbReference type="EMBL" id="VYT67094.1"/>
    </source>
</evidence>
<feature type="domain" description="D-isomer specific 2-hydroxyacid dehydrogenase NAD-binding" evidence="6">
    <location>
        <begin position="106"/>
        <end position="284"/>
    </location>
</feature>
<dbReference type="PROSITE" id="PS00671">
    <property type="entry name" value="D_2_HYDROXYACID_DH_3"/>
    <property type="match status" value="1"/>
</dbReference>
<evidence type="ECO:0000259" key="6">
    <source>
        <dbReference type="Pfam" id="PF02826"/>
    </source>
</evidence>
<dbReference type="InterPro" id="IPR006140">
    <property type="entry name" value="D-isomer_DH_NAD-bd"/>
</dbReference>
<organism evidence="7">
    <name type="scientific">Clostridium symbiosum</name>
    <name type="common">Bacteroides symbiosus</name>
    <dbReference type="NCBI Taxonomy" id="1512"/>
    <lineage>
        <taxon>Bacteria</taxon>
        <taxon>Bacillati</taxon>
        <taxon>Bacillota</taxon>
        <taxon>Clostridia</taxon>
        <taxon>Lachnospirales</taxon>
        <taxon>Lachnospiraceae</taxon>
        <taxon>Otoolea</taxon>
    </lineage>
</organism>
<dbReference type="PANTHER" id="PTHR43761">
    <property type="entry name" value="D-ISOMER SPECIFIC 2-HYDROXYACID DEHYDROGENASE FAMILY PROTEIN (AFU_ORTHOLOGUE AFUA_1G13630)"/>
    <property type="match status" value="1"/>
</dbReference>
<dbReference type="InterPro" id="IPR050418">
    <property type="entry name" value="D-iso_2-hydroxyacid_DH_PdxB"/>
</dbReference>
<dbReference type="Pfam" id="PF00389">
    <property type="entry name" value="2-Hacid_dh"/>
    <property type="match status" value="1"/>
</dbReference>
<dbReference type="PROSITE" id="PS00065">
    <property type="entry name" value="D_2_HYDROXYACID_DH_1"/>
    <property type="match status" value="1"/>
</dbReference>
<dbReference type="InterPro" id="IPR036291">
    <property type="entry name" value="NAD(P)-bd_dom_sf"/>
</dbReference>
<reference evidence="7" key="1">
    <citation type="submission" date="2019-11" db="EMBL/GenBank/DDBJ databases">
        <authorList>
            <person name="Feng L."/>
        </authorList>
    </citation>
    <scope>NUCLEOTIDE SEQUENCE</scope>
    <source>
        <strain evidence="7">CsymbiosumLFYP84</strain>
    </source>
</reference>
<dbReference type="PANTHER" id="PTHR43761:SF1">
    <property type="entry name" value="D-ISOMER SPECIFIC 2-HYDROXYACID DEHYDROGENASE CATALYTIC DOMAIN-CONTAINING PROTEIN-RELATED"/>
    <property type="match status" value="1"/>
</dbReference>
<dbReference type="GO" id="GO:0051287">
    <property type="term" value="F:NAD binding"/>
    <property type="evidence" value="ECO:0007669"/>
    <property type="project" value="InterPro"/>
</dbReference>
<dbReference type="GO" id="GO:0008465">
    <property type="term" value="F:hydroxypyruvate reductase (NADH) activity"/>
    <property type="evidence" value="ECO:0007669"/>
    <property type="project" value="UniProtKB-EC"/>
</dbReference>
<gene>
    <name evidence="7" type="primary">hprA_2</name>
    <name evidence="7" type="ORF">CSLFYP84_00288</name>
</gene>
<evidence type="ECO:0000256" key="1">
    <source>
        <dbReference type="ARBA" id="ARBA00005854"/>
    </source>
</evidence>
<dbReference type="InterPro" id="IPR029753">
    <property type="entry name" value="D-isomer_DH_CS"/>
</dbReference>
<dbReference type="SUPFAM" id="SSF51735">
    <property type="entry name" value="NAD(P)-binding Rossmann-fold domains"/>
    <property type="match status" value="1"/>
</dbReference>
<dbReference type="InterPro" id="IPR029752">
    <property type="entry name" value="D-isomer_DH_CS1"/>
</dbReference>
<evidence type="ECO:0000259" key="5">
    <source>
        <dbReference type="Pfam" id="PF00389"/>
    </source>
</evidence>
<dbReference type="Gene3D" id="3.40.50.720">
    <property type="entry name" value="NAD(P)-binding Rossmann-like Domain"/>
    <property type="match status" value="2"/>
</dbReference>
<comment type="similarity">
    <text evidence="1 4">Belongs to the D-isomer specific 2-hydroxyacid dehydrogenase family.</text>
</comment>
<dbReference type="Pfam" id="PF02826">
    <property type="entry name" value="2-Hacid_dh_C"/>
    <property type="match status" value="1"/>
</dbReference>
<dbReference type="FunFam" id="3.40.50.720:FF:000203">
    <property type="entry name" value="D-3-phosphoglycerate dehydrogenase (SerA)"/>
    <property type="match status" value="1"/>
</dbReference>
<keyword evidence="2 4" id="KW-0560">Oxidoreductase</keyword>
<dbReference type="EC" id="1.1.1.29" evidence="7"/>
<dbReference type="PROSITE" id="PS00670">
    <property type="entry name" value="D_2_HYDROXYACID_DH_2"/>
    <property type="match status" value="1"/>
</dbReference>
<keyword evidence="3" id="KW-0520">NAD</keyword>
<protein>
    <submittedName>
        <fullName evidence="7">Glycerate dehydrogenase</fullName>
        <ecNumber evidence="7">1.1.1.29</ecNumber>
    </submittedName>
</protein>
<name>A0A6N2YJL7_CLOSY</name>
<dbReference type="InterPro" id="IPR006139">
    <property type="entry name" value="D-isomer_2_OHA_DH_cat_dom"/>
</dbReference>
<dbReference type="RefSeq" id="WP_021640765.1">
    <property type="nucleotide sequence ID" value="NZ_CACRUA010000002.1"/>
</dbReference>
<feature type="domain" description="D-isomer specific 2-hydroxyacid dehydrogenase catalytic" evidence="5">
    <location>
        <begin position="28"/>
        <end position="316"/>
    </location>
</feature>